<dbReference type="PANTHER" id="PTHR30087">
    <property type="entry name" value="INNER MEMBRANE PROTEIN"/>
    <property type="match status" value="1"/>
</dbReference>
<accession>A0A564ZIZ9</accession>
<proteinExistence type="predicted"/>
<dbReference type="EMBL" id="CABIKM010000025">
    <property type="protein sequence ID" value="VUZ85295.1"/>
    <property type="molecule type" value="Genomic_DNA"/>
</dbReference>
<dbReference type="Proteomes" id="UP000334340">
    <property type="component" value="Unassembled WGS sequence"/>
</dbReference>
<sequence length="104" mass="11137">MQITAGPIRIGISTCLSGDKVRYDGGHKRDRFLTDTLGRLVEWVPVCPEVEIGMGTPRESIQLVQRHGYIRLTQGPGVSEPTPDGIGAAKSCVTITSGLLVGFT</sequence>
<dbReference type="PANTHER" id="PTHR30087:SF0">
    <property type="entry name" value="INNER MEMBRANE PROTEIN"/>
    <property type="match status" value="1"/>
</dbReference>
<evidence type="ECO:0000313" key="2">
    <source>
        <dbReference type="Proteomes" id="UP000334340"/>
    </source>
</evidence>
<evidence type="ECO:0000313" key="1">
    <source>
        <dbReference type="EMBL" id="VUZ85295.1"/>
    </source>
</evidence>
<reference evidence="1 2" key="1">
    <citation type="submission" date="2019-07" db="EMBL/GenBank/DDBJ databases">
        <authorList>
            <person name="Cremers G."/>
        </authorList>
    </citation>
    <scope>NUCLEOTIDE SEQUENCE [LARGE SCALE GENOMIC DNA]</scope>
</reference>
<dbReference type="Pfam" id="PF04463">
    <property type="entry name" value="2-thiour_desulf"/>
    <property type="match status" value="1"/>
</dbReference>
<protein>
    <submittedName>
        <fullName evidence="1">Uncharacterized protein</fullName>
    </submittedName>
</protein>
<keyword evidence="2" id="KW-1185">Reference proteome</keyword>
<name>A0A564ZIZ9_9BACT</name>
<dbReference type="AlphaFoldDB" id="A0A564ZIZ9"/>
<dbReference type="InterPro" id="IPR007553">
    <property type="entry name" value="2-thiour_desulf"/>
</dbReference>
<gene>
    <name evidence="1" type="ORF">MELA_01677</name>
</gene>
<organism evidence="1 2">
    <name type="scientific">Candidatus Methylomirabilis lanthanidiphila</name>
    <dbReference type="NCBI Taxonomy" id="2211376"/>
    <lineage>
        <taxon>Bacteria</taxon>
        <taxon>Candidatus Methylomirabilota</taxon>
        <taxon>Candidatus Methylomirabilia</taxon>
        <taxon>Candidatus Methylomirabilales</taxon>
        <taxon>Candidatus Methylomirabilaceae</taxon>
        <taxon>Candidatus Methylomirabilis</taxon>
    </lineage>
</organism>